<dbReference type="KEGG" id="aoz:HUE56_07445"/>
<keyword evidence="2" id="KW-0614">Plasmid</keyword>
<sequence length="55" mass="5546">MATAQPRTTLSSEISKDERDAAEQVGMPTGILPQPADSAGRGDVTGAVGFAADLS</sequence>
<feature type="compositionally biased region" description="Polar residues" evidence="1">
    <location>
        <begin position="1"/>
        <end position="13"/>
    </location>
</feature>
<reference evidence="2 3" key="1">
    <citation type="submission" date="2020-06" db="EMBL/GenBank/DDBJ databases">
        <title>Complete genome of Azosprillum oryzae KACC14407.</title>
        <authorList>
            <person name="Kim M."/>
            <person name="Park Y.-J."/>
            <person name="Shin J.-H."/>
        </authorList>
    </citation>
    <scope>NUCLEOTIDE SEQUENCE [LARGE SCALE GENOMIC DNA]</scope>
    <source>
        <strain evidence="2 3">KACC 14407</strain>
        <plasmid evidence="2 3">unnamed4</plasmid>
    </source>
</reference>
<dbReference type="Proteomes" id="UP000509702">
    <property type="component" value="Plasmid unnamed4"/>
</dbReference>
<evidence type="ECO:0000313" key="2">
    <source>
        <dbReference type="EMBL" id="QKS50374.1"/>
    </source>
</evidence>
<dbReference type="EMBL" id="CP054618">
    <property type="protein sequence ID" value="QKS50374.1"/>
    <property type="molecule type" value="Genomic_DNA"/>
</dbReference>
<geneLocation type="plasmid" evidence="2 3">
    <name>unnamed4</name>
</geneLocation>
<evidence type="ECO:0000256" key="1">
    <source>
        <dbReference type="SAM" id="MobiDB-lite"/>
    </source>
</evidence>
<name>A0A6N1AMU7_9PROT</name>
<organism evidence="2 3">
    <name type="scientific">Azospirillum oryzae</name>
    <dbReference type="NCBI Taxonomy" id="286727"/>
    <lineage>
        <taxon>Bacteria</taxon>
        <taxon>Pseudomonadati</taxon>
        <taxon>Pseudomonadota</taxon>
        <taxon>Alphaproteobacteria</taxon>
        <taxon>Rhodospirillales</taxon>
        <taxon>Azospirillaceae</taxon>
        <taxon>Azospirillum</taxon>
    </lineage>
</organism>
<accession>A0A6N1AMU7</accession>
<evidence type="ECO:0000313" key="3">
    <source>
        <dbReference type="Proteomes" id="UP000509702"/>
    </source>
</evidence>
<feature type="region of interest" description="Disordered" evidence="1">
    <location>
        <begin position="1"/>
        <end position="55"/>
    </location>
</feature>
<proteinExistence type="predicted"/>
<gene>
    <name evidence="2" type="ORF">HUE56_07445</name>
</gene>
<dbReference type="AlphaFoldDB" id="A0A6N1AMU7"/>
<protein>
    <submittedName>
        <fullName evidence="2">Uncharacterized protein</fullName>
    </submittedName>
</protein>
<dbReference type="RefSeq" id="WP_174757125.1">
    <property type="nucleotide sequence ID" value="NZ_BSOV01000035.1"/>
</dbReference>
<keyword evidence="3" id="KW-1185">Reference proteome</keyword>